<dbReference type="PANTHER" id="PTHR11439">
    <property type="entry name" value="GAG-POL-RELATED RETROTRANSPOSON"/>
    <property type="match status" value="1"/>
</dbReference>
<name>A0AAE1WAJ6_9LAMI</name>
<feature type="domain" description="Reverse transcriptase Ty1/copia-type" evidence="1">
    <location>
        <begin position="172"/>
        <end position="239"/>
    </location>
</feature>
<protein>
    <submittedName>
        <fullName evidence="2">Transposon Ty5-1 protein</fullName>
    </submittedName>
</protein>
<keyword evidence="3" id="KW-1185">Reference proteome</keyword>
<reference evidence="2" key="2">
    <citation type="journal article" date="2024" name="Plant">
        <title>Genomic evolution and insights into agronomic trait innovations of Sesamum species.</title>
        <authorList>
            <person name="Miao H."/>
            <person name="Wang L."/>
            <person name="Qu L."/>
            <person name="Liu H."/>
            <person name="Sun Y."/>
            <person name="Le M."/>
            <person name="Wang Q."/>
            <person name="Wei S."/>
            <person name="Zheng Y."/>
            <person name="Lin W."/>
            <person name="Duan Y."/>
            <person name="Cao H."/>
            <person name="Xiong S."/>
            <person name="Wang X."/>
            <person name="Wei L."/>
            <person name="Li C."/>
            <person name="Ma Q."/>
            <person name="Ju M."/>
            <person name="Zhao R."/>
            <person name="Li G."/>
            <person name="Mu C."/>
            <person name="Tian Q."/>
            <person name="Mei H."/>
            <person name="Zhang T."/>
            <person name="Gao T."/>
            <person name="Zhang H."/>
        </authorList>
    </citation>
    <scope>NUCLEOTIDE SEQUENCE</scope>
    <source>
        <strain evidence="2">K16</strain>
    </source>
</reference>
<organism evidence="2 3">
    <name type="scientific">Sesamum angolense</name>
    <dbReference type="NCBI Taxonomy" id="2727404"/>
    <lineage>
        <taxon>Eukaryota</taxon>
        <taxon>Viridiplantae</taxon>
        <taxon>Streptophyta</taxon>
        <taxon>Embryophyta</taxon>
        <taxon>Tracheophyta</taxon>
        <taxon>Spermatophyta</taxon>
        <taxon>Magnoliopsida</taxon>
        <taxon>eudicotyledons</taxon>
        <taxon>Gunneridae</taxon>
        <taxon>Pentapetalae</taxon>
        <taxon>asterids</taxon>
        <taxon>lamiids</taxon>
        <taxon>Lamiales</taxon>
        <taxon>Pedaliaceae</taxon>
        <taxon>Sesamum</taxon>
    </lineage>
</organism>
<sequence>MQGRGGDTKKTGNFRNFQKRKGLLDKKNLVCERCGKTGHGTDTYFDIHGVPEWYRTLMEQRRKTGASTSRAFNASENQEVTEELAQNALDENTISELVRAELRRYIEGPSGEGSTVTDFEEFDNFSASLSNLQEPQTYEQAHKQTEWRIAMNAEIEALEKNQTWKIVPLPKGNSEAMILDVKKYLDSLFTIKDLGIAEYFLGLEIARSVKGIAVTQTTYISDILQDVGLLQAKTMITPLPPGIKFLVEAENALPNPAPYRRLIRRLLYLGFTRPDIAHATQQLSQYLQHPCKEHWDAATHVLTYLKGTMAKVGYHSNDVKLSSLLVALWLWICWIPLLDLAITGLHSWHQSTGLLTACPIPVSRLLGGMEPDVDQLKQALRLDVEEVDELRIPDGLWSMESTDYQLCLRLPLSASSRQGIMPKSLNIFGVFNKERQEIPLEQVHERNFESERVVESSVQVRGAYQSLLEGNLEFGLGNEDLTATKERQVNEKNLKKKNTLVVQEAVAMSHNVVADETTNMQLVLMETDLINVPLTFSRKGRG</sequence>
<dbReference type="PANTHER" id="PTHR11439:SF470">
    <property type="entry name" value="CYSTEINE-RICH RLK (RECEPTOR-LIKE PROTEIN KINASE) 8"/>
    <property type="match status" value="1"/>
</dbReference>
<gene>
    <name evidence="2" type="ORF">Sango_2315300</name>
</gene>
<comment type="caution">
    <text evidence="2">The sequence shown here is derived from an EMBL/GenBank/DDBJ whole genome shotgun (WGS) entry which is preliminary data.</text>
</comment>
<proteinExistence type="predicted"/>
<reference evidence="2" key="1">
    <citation type="submission" date="2020-06" db="EMBL/GenBank/DDBJ databases">
        <authorList>
            <person name="Li T."/>
            <person name="Hu X."/>
            <person name="Zhang T."/>
            <person name="Song X."/>
            <person name="Zhang H."/>
            <person name="Dai N."/>
            <person name="Sheng W."/>
            <person name="Hou X."/>
            <person name="Wei L."/>
        </authorList>
    </citation>
    <scope>NUCLEOTIDE SEQUENCE</scope>
    <source>
        <strain evidence="2">K16</strain>
        <tissue evidence="2">Leaf</tissue>
    </source>
</reference>
<dbReference type="Proteomes" id="UP001289374">
    <property type="component" value="Unassembled WGS sequence"/>
</dbReference>
<dbReference type="EMBL" id="JACGWL010000013">
    <property type="protein sequence ID" value="KAK4389783.1"/>
    <property type="molecule type" value="Genomic_DNA"/>
</dbReference>
<dbReference type="Pfam" id="PF07727">
    <property type="entry name" value="RVT_2"/>
    <property type="match status" value="1"/>
</dbReference>
<evidence type="ECO:0000313" key="2">
    <source>
        <dbReference type="EMBL" id="KAK4389783.1"/>
    </source>
</evidence>
<dbReference type="AlphaFoldDB" id="A0AAE1WAJ6"/>
<evidence type="ECO:0000259" key="1">
    <source>
        <dbReference type="Pfam" id="PF07727"/>
    </source>
</evidence>
<accession>A0AAE1WAJ6</accession>
<evidence type="ECO:0000313" key="3">
    <source>
        <dbReference type="Proteomes" id="UP001289374"/>
    </source>
</evidence>
<dbReference type="InterPro" id="IPR013103">
    <property type="entry name" value="RVT_2"/>
</dbReference>